<sequence>MATTFDNPGKTVIKPSKLAHLVLRTNNMQKLSNFYRTFLSATITFQNDFMILLSYDSEHHRLGIIQIPNLSPKDTSTCGLEHIAFTFDSITDLAMSYLQRKEHGIVPFWCINHGPTTSAYYKDPDGNIVECQVENFVTVQEAQEFMEGEEYAKNPLGVDFEMEELIERIRGGESEEELKRRPESGPRSIDSVPS</sequence>
<proteinExistence type="predicted"/>
<dbReference type="InterPro" id="IPR004360">
    <property type="entry name" value="Glyas_Fos-R_dOase_dom"/>
</dbReference>
<feature type="domain" description="Glyoxalase/fosfomycin resistance/dioxygenase" evidence="2">
    <location>
        <begin position="17"/>
        <end position="130"/>
    </location>
</feature>
<dbReference type="AlphaFoldDB" id="A0A8H6RUY2"/>
<dbReference type="Gene3D" id="3.10.180.10">
    <property type="entry name" value="2,3-Dihydroxybiphenyl 1,2-Dioxygenase, domain 1"/>
    <property type="match status" value="1"/>
</dbReference>
<dbReference type="InterPro" id="IPR029068">
    <property type="entry name" value="Glyas_Bleomycin-R_OHBP_Dase"/>
</dbReference>
<keyword evidence="3" id="KW-0560">Oxidoreductase</keyword>
<organism evidence="3 4">
    <name type="scientific">Pseudocercospora fuligena</name>
    <dbReference type="NCBI Taxonomy" id="685502"/>
    <lineage>
        <taxon>Eukaryota</taxon>
        <taxon>Fungi</taxon>
        <taxon>Dikarya</taxon>
        <taxon>Ascomycota</taxon>
        <taxon>Pezizomycotina</taxon>
        <taxon>Dothideomycetes</taxon>
        <taxon>Dothideomycetidae</taxon>
        <taxon>Mycosphaerellales</taxon>
        <taxon>Mycosphaerellaceae</taxon>
        <taxon>Pseudocercospora</taxon>
    </lineage>
</organism>
<reference evidence="3" key="1">
    <citation type="submission" date="2020-04" db="EMBL/GenBank/DDBJ databases">
        <title>Draft genome resource of the tomato pathogen Pseudocercospora fuligena.</title>
        <authorList>
            <person name="Zaccaron A."/>
        </authorList>
    </citation>
    <scope>NUCLEOTIDE SEQUENCE</scope>
    <source>
        <strain evidence="3">PF001</strain>
    </source>
</reference>
<dbReference type="Proteomes" id="UP000660729">
    <property type="component" value="Unassembled WGS sequence"/>
</dbReference>
<dbReference type="EMBL" id="JABCIY010000024">
    <property type="protein sequence ID" value="KAF7196671.1"/>
    <property type="molecule type" value="Genomic_DNA"/>
</dbReference>
<dbReference type="OrthoDB" id="5371818at2759"/>
<dbReference type="SUPFAM" id="SSF54593">
    <property type="entry name" value="Glyoxalase/Bleomycin resistance protein/Dihydroxybiphenyl dioxygenase"/>
    <property type="match status" value="1"/>
</dbReference>
<protein>
    <submittedName>
        <fullName evidence="3">Biphenyl-2,3-diol 1,2-dioxygenase 3</fullName>
    </submittedName>
</protein>
<name>A0A8H6RUY2_9PEZI</name>
<dbReference type="Pfam" id="PF00903">
    <property type="entry name" value="Glyoxalase"/>
    <property type="match status" value="1"/>
</dbReference>
<evidence type="ECO:0000259" key="2">
    <source>
        <dbReference type="Pfam" id="PF00903"/>
    </source>
</evidence>
<feature type="compositionally biased region" description="Basic and acidic residues" evidence="1">
    <location>
        <begin position="169"/>
        <end position="184"/>
    </location>
</feature>
<evidence type="ECO:0000313" key="3">
    <source>
        <dbReference type="EMBL" id="KAF7196671.1"/>
    </source>
</evidence>
<gene>
    <name evidence="3" type="ORF">HII31_02041</name>
</gene>
<keyword evidence="4" id="KW-1185">Reference proteome</keyword>
<evidence type="ECO:0000313" key="4">
    <source>
        <dbReference type="Proteomes" id="UP000660729"/>
    </source>
</evidence>
<keyword evidence="3" id="KW-0223">Dioxygenase</keyword>
<accession>A0A8H6RUY2</accession>
<feature type="region of interest" description="Disordered" evidence="1">
    <location>
        <begin position="169"/>
        <end position="194"/>
    </location>
</feature>
<evidence type="ECO:0000256" key="1">
    <source>
        <dbReference type="SAM" id="MobiDB-lite"/>
    </source>
</evidence>
<comment type="caution">
    <text evidence="3">The sequence shown here is derived from an EMBL/GenBank/DDBJ whole genome shotgun (WGS) entry which is preliminary data.</text>
</comment>
<dbReference type="GO" id="GO:0051213">
    <property type="term" value="F:dioxygenase activity"/>
    <property type="evidence" value="ECO:0007669"/>
    <property type="project" value="UniProtKB-KW"/>
</dbReference>